<dbReference type="EMBL" id="JAGGKV010000026">
    <property type="protein sequence ID" value="MBP1966917.1"/>
    <property type="molecule type" value="Genomic_DNA"/>
</dbReference>
<reference evidence="5 6" key="1">
    <citation type="submission" date="2021-03" db="EMBL/GenBank/DDBJ databases">
        <title>Genomic Encyclopedia of Type Strains, Phase IV (KMG-IV): sequencing the most valuable type-strain genomes for metagenomic binning, comparative biology and taxonomic classification.</title>
        <authorList>
            <person name="Goeker M."/>
        </authorList>
    </citation>
    <scope>NUCLEOTIDE SEQUENCE [LARGE SCALE GENOMIC DNA]</scope>
    <source>
        <strain evidence="5 6">DSM 24950</strain>
    </source>
</reference>
<dbReference type="InterPro" id="IPR037455">
    <property type="entry name" value="LucA/IucC-like"/>
</dbReference>
<organism evidence="5 6">
    <name type="scientific">Paenibacillus aceris</name>
    <dbReference type="NCBI Taxonomy" id="869555"/>
    <lineage>
        <taxon>Bacteria</taxon>
        <taxon>Bacillati</taxon>
        <taxon>Bacillota</taxon>
        <taxon>Bacilli</taxon>
        <taxon>Bacillales</taxon>
        <taxon>Paenibacillaceae</taxon>
        <taxon>Paenibacillus</taxon>
    </lineage>
</organism>
<evidence type="ECO:0000313" key="6">
    <source>
        <dbReference type="Proteomes" id="UP001519344"/>
    </source>
</evidence>
<comment type="similarity">
    <text evidence="2">Belongs to the IucA/IucC family.</text>
</comment>
<proteinExistence type="inferred from homology"/>
<protein>
    <submittedName>
        <fullName evidence="5">Siderophore synthetase component</fullName>
    </submittedName>
</protein>
<dbReference type="Pfam" id="PF06276">
    <property type="entry name" value="FhuF"/>
    <property type="match status" value="1"/>
</dbReference>
<dbReference type="Gene3D" id="1.10.510.40">
    <property type="match status" value="1"/>
</dbReference>
<evidence type="ECO:0000256" key="1">
    <source>
        <dbReference type="ARBA" id="ARBA00004924"/>
    </source>
</evidence>
<dbReference type="RefSeq" id="WP_167067139.1">
    <property type="nucleotide sequence ID" value="NZ_JAAOZR010000047.1"/>
</dbReference>
<comment type="caution">
    <text evidence="5">The sequence shown here is derived from an EMBL/GenBank/DDBJ whole genome shotgun (WGS) entry which is preliminary data.</text>
</comment>
<gene>
    <name evidence="5" type="ORF">J2Z65_006178</name>
</gene>
<dbReference type="Proteomes" id="UP001519344">
    <property type="component" value="Unassembled WGS sequence"/>
</dbReference>
<dbReference type="PANTHER" id="PTHR34384:SF6">
    <property type="entry name" value="STAPHYLOFERRIN B SYNTHASE"/>
    <property type="match status" value="1"/>
</dbReference>
<sequence length="651" mass="73712">MQNKLTGYKAEQRVMEDLVNALLAEQFLDSHASVELLSKAEWDALVTQDAQMKAVQEQFGAGAAQATNVYRWQLEDAVIVFPVRVSIAQPYWFEASYGVYKVNLHTGKAAQLSKLGPLELMGHVVTLYANDPVAVDPYGAVKFMHMIEQTLLQTAFSLENEQPTAHILGLPQRESLLAAERKAGYRDRPFHPVSKVKQGWAYDECNSYTAEFGRPIKLNWMAVKQDYVVTGLEEGKELFPVDLLLSDEERSQISDELNRRGLGEGAYTAIPVHPWQMTSILPEQIKKELEEGICIPLETETGTFYATSSVRSLMPETESPYHVKLPLGIYSLGGLRYLSAIKLMNGQQAERLMRHAVERDAVLKQKLFLCDETKWWAYLPEDRDLFADYPRHLSTMVREYPAELVQDADIRLLPMSALSVYDSSENGHIFDEWLKLIGSDGRESAAVVQLFHEVLVSYFEICFRLFRLGMMPEVHGQNCVLVWKQSKIEGLLLRDHDALRVHVPWLNANGLEDPAYTLRAGYPNSLYHEQPQKLLTFFQMLGIQVNSYAILRSVSQYYGLSEASLWKELQTCLKEAMQKAELPDEVASVLHEALFVKAVWPWKQVVRPLLKKQTMRVPGSMPYGQGEVANPFHILAEAQGLSKEAQLTGLG</sequence>
<feature type="domain" description="Aerobactin siderophore biosynthesis IucA/IucC N-terminal" evidence="3">
    <location>
        <begin position="184"/>
        <end position="418"/>
    </location>
</feature>
<dbReference type="PANTHER" id="PTHR34384">
    <property type="entry name" value="L-2,3-DIAMINOPROPANOATE--CITRATE LIGASE"/>
    <property type="match status" value="1"/>
</dbReference>
<evidence type="ECO:0000256" key="2">
    <source>
        <dbReference type="ARBA" id="ARBA00007832"/>
    </source>
</evidence>
<accession>A0ABS4I7L8</accession>
<dbReference type="Pfam" id="PF04183">
    <property type="entry name" value="IucA_IucC"/>
    <property type="match status" value="1"/>
</dbReference>
<comment type="pathway">
    <text evidence="1">Siderophore biosynthesis.</text>
</comment>
<keyword evidence="6" id="KW-1185">Reference proteome</keyword>
<name>A0ABS4I7L8_9BACL</name>
<dbReference type="InterPro" id="IPR007310">
    <property type="entry name" value="Aerobactin_biosyn_IucA/IucC_N"/>
</dbReference>
<dbReference type="InterPro" id="IPR022770">
    <property type="entry name" value="IucA/IucC-like_C"/>
</dbReference>
<evidence type="ECO:0000313" key="5">
    <source>
        <dbReference type="EMBL" id="MBP1966917.1"/>
    </source>
</evidence>
<feature type="domain" description="Aerobactin siderophore biosynthesis IucA/IucC-like C-terminal" evidence="4">
    <location>
        <begin position="465"/>
        <end position="603"/>
    </location>
</feature>
<evidence type="ECO:0000259" key="3">
    <source>
        <dbReference type="Pfam" id="PF04183"/>
    </source>
</evidence>
<evidence type="ECO:0000259" key="4">
    <source>
        <dbReference type="Pfam" id="PF06276"/>
    </source>
</evidence>